<proteinExistence type="inferred from homology"/>
<dbReference type="PANTHER" id="PTHR21716:SF53">
    <property type="entry name" value="PERMEASE PERM-RELATED"/>
    <property type="match status" value="1"/>
</dbReference>
<dbReference type="GO" id="GO:0005886">
    <property type="term" value="C:plasma membrane"/>
    <property type="evidence" value="ECO:0007669"/>
    <property type="project" value="UniProtKB-SubCell"/>
</dbReference>
<evidence type="ECO:0000256" key="7">
    <source>
        <dbReference type="ARBA" id="ARBA00023136"/>
    </source>
</evidence>
<feature type="transmembrane region" description="Helical" evidence="8">
    <location>
        <begin position="265"/>
        <end position="286"/>
    </location>
</feature>
<evidence type="ECO:0000313" key="10">
    <source>
        <dbReference type="Proteomes" id="UP000824041"/>
    </source>
</evidence>
<evidence type="ECO:0000256" key="2">
    <source>
        <dbReference type="ARBA" id="ARBA00009773"/>
    </source>
</evidence>
<dbReference type="GO" id="GO:0055085">
    <property type="term" value="P:transmembrane transport"/>
    <property type="evidence" value="ECO:0007669"/>
    <property type="project" value="TreeGrafter"/>
</dbReference>
<comment type="subcellular location">
    <subcellularLocation>
        <location evidence="1">Cell membrane</location>
        <topology evidence="1">Multi-pass membrane protein</topology>
    </subcellularLocation>
</comment>
<dbReference type="PANTHER" id="PTHR21716">
    <property type="entry name" value="TRANSMEMBRANE PROTEIN"/>
    <property type="match status" value="1"/>
</dbReference>
<dbReference type="EMBL" id="DXBU01000006">
    <property type="protein sequence ID" value="HIZ21259.1"/>
    <property type="molecule type" value="Genomic_DNA"/>
</dbReference>
<evidence type="ECO:0000256" key="4">
    <source>
        <dbReference type="ARBA" id="ARBA00022475"/>
    </source>
</evidence>
<dbReference type="Proteomes" id="UP000824041">
    <property type="component" value="Unassembled WGS sequence"/>
</dbReference>
<evidence type="ECO:0000256" key="6">
    <source>
        <dbReference type="ARBA" id="ARBA00022989"/>
    </source>
</evidence>
<gene>
    <name evidence="9" type="ORF">IAA21_00475</name>
</gene>
<evidence type="ECO:0000256" key="3">
    <source>
        <dbReference type="ARBA" id="ARBA00022448"/>
    </source>
</evidence>
<keyword evidence="7 8" id="KW-0472">Membrane</keyword>
<keyword evidence="5 8" id="KW-0812">Transmembrane</keyword>
<organism evidence="9 10">
    <name type="scientific">Candidatus Blautia faecigallinarum</name>
    <dbReference type="NCBI Taxonomy" id="2838488"/>
    <lineage>
        <taxon>Bacteria</taxon>
        <taxon>Bacillati</taxon>
        <taxon>Bacillota</taxon>
        <taxon>Clostridia</taxon>
        <taxon>Lachnospirales</taxon>
        <taxon>Lachnospiraceae</taxon>
        <taxon>Blautia</taxon>
    </lineage>
</organism>
<accession>A0A9D2DQS6</accession>
<feature type="transmembrane region" description="Helical" evidence="8">
    <location>
        <begin position="170"/>
        <end position="200"/>
    </location>
</feature>
<feature type="transmembrane region" description="Helical" evidence="8">
    <location>
        <begin position="41"/>
        <end position="63"/>
    </location>
</feature>
<keyword evidence="3" id="KW-0813">Transport</keyword>
<feature type="transmembrane region" description="Helical" evidence="8">
    <location>
        <begin position="84"/>
        <end position="106"/>
    </location>
</feature>
<dbReference type="AlphaFoldDB" id="A0A9D2DQS6"/>
<keyword evidence="6 8" id="KW-1133">Transmembrane helix</keyword>
<evidence type="ECO:0000256" key="5">
    <source>
        <dbReference type="ARBA" id="ARBA00022692"/>
    </source>
</evidence>
<evidence type="ECO:0000313" key="9">
    <source>
        <dbReference type="EMBL" id="HIZ21259.1"/>
    </source>
</evidence>
<dbReference type="Pfam" id="PF01594">
    <property type="entry name" value="AI-2E_transport"/>
    <property type="match status" value="1"/>
</dbReference>
<keyword evidence="4" id="KW-1003">Cell membrane</keyword>
<evidence type="ECO:0000256" key="8">
    <source>
        <dbReference type="SAM" id="Phobius"/>
    </source>
</evidence>
<evidence type="ECO:0000256" key="1">
    <source>
        <dbReference type="ARBA" id="ARBA00004651"/>
    </source>
</evidence>
<reference evidence="9" key="1">
    <citation type="journal article" date="2021" name="PeerJ">
        <title>Extensive microbial diversity within the chicken gut microbiome revealed by metagenomics and culture.</title>
        <authorList>
            <person name="Gilroy R."/>
            <person name="Ravi A."/>
            <person name="Getino M."/>
            <person name="Pursley I."/>
            <person name="Horton D.L."/>
            <person name="Alikhan N.F."/>
            <person name="Baker D."/>
            <person name="Gharbi K."/>
            <person name="Hall N."/>
            <person name="Watson M."/>
            <person name="Adriaenssens E.M."/>
            <person name="Foster-Nyarko E."/>
            <person name="Jarju S."/>
            <person name="Secka A."/>
            <person name="Antonio M."/>
            <person name="Oren A."/>
            <person name="Chaudhuri R.R."/>
            <person name="La Ragione R."/>
            <person name="Hildebrand F."/>
            <person name="Pallen M.J."/>
        </authorList>
    </citation>
    <scope>NUCLEOTIDE SEQUENCE</scope>
    <source>
        <strain evidence="9">14324</strain>
    </source>
</reference>
<comment type="caution">
    <text evidence="9">The sequence shown here is derived from an EMBL/GenBank/DDBJ whole genome shotgun (WGS) entry which is preliminary data.</text>
</comment>
<feature type="transmembrane region" description="Helical" evidence="8">
    <location>
        <begin position="347"/>
        <end position="367"/>
    </location>
</feature>
<sequence>MKMGKETMKKIIWLITFAILLYVCARNINVVLECIGVVWGLFFPFILGGAIAFVLNVPMKFIERHLFEKLQKKKNKFALRMGRPLSLILAILFALAAILFVMFMVIPELGTTFVSVGKRIEWSIPRLQEWLEHTFRPDSPVVEWANSIDFQPQRALDSAMDILKNGVDNILSSTVTVTVGIVNTTANTIIGFIFACYILLQKEKLSRQAKKALYALLPENAVVYIVHVCSIAHKTFSNFVTGQCIEAVILGTMFFICMTIFSFPYAMLVGVLIAFTALIPIFGAFIGCAVGFFLILMVSPMKALMFLIMFLILQQIEGNLIYPHVVGSSVGLPSLWVLVAVTVGGSLMGVIGMLVFIPLVSVLYSLFREWVYKELKRKKIKAEEIS</sequence>
<name>A0A9D2DQS6_9FIRM</name>
<dbReference type="InterPro" id="IPR002549">
    <property type="entry name" value="AI-2E-like"/>
</dbReference>
<reference evidence="9" key="2">
    <citation type="submission" date="2021-04" db="EMBL/GenBank/DDBJ databases">
        <authorList>
            <person name="Gilroy R."/>
        </authorList>
    </citation>
    <scope>NUCLEOTIDE SEQUENCE</scope>
    <source>
        <strain evidence="9">14324</strain>
    </source>
</reference>
<protein>
    <submittedName>
        <fullName evidence="9">AI-2E family transporter</fullName>
    </submittedName>
</protein>
<feature type="transmembrane region" description="Helical" evidence="8">
    <location>
        <begin position="239"/>
        <end position="258"/>
    </location>
</feature>
<comment type="similarity">
    <text evidence="2">Belongs to the autoinducer-2 exporter (AI-2E) (TC 2.A.86) family.</text>
</comment>